<organism evidence="1 2">
    <name type="scientific">Bifidobacterium thermophilum</name>
    <dbReference type="NCBI Taxonomy" id="33905"/>
    <lineage>
        <taxon>Bacteria</taxon>
        <taxon>Bacillati</taxon>
        <taxon>Actinomycetota</taxon>
        <taxon>Actinomycetes</taxon>
        <taxon>Bifidobacteriales</taxon>
        <taxon>Bifidobacteriaceae</taxon>
        <taxon>Bifidobacterium</taxon>
    </lineage>
</organism>
<gene>
    <name evidence="1" type="ORF">CQR47_0851</name>
</gene>
<reference evidence="1 2" key="1">
    <citation type="submission" date="2017-10" db="EMBL/GenBank/DDBJ databases">
        <title>Bifidobacterium genomics.</title>
        <authorList>
            <person name="Lugli G.A."/>
            <person name="Milani C."/>
            <person name="Mancabelli L."/>
        </authorList>
    </citation>
    <scope>NUCLEOTIDE SEQUENCE [LARGE SCALE GENOMIC DNA]</scope>
    <source>
        <strain evidence="1 2">1542B</strain>
    </source>
</reference>
<evidence type="ECO:0000313" key="2">
    <source>
        <dbReference type="Proteomes" id="UP000233727"/>
    </source>
</evidence>
<evidence type="ECO:0000313" key="1">
    <source>
        <dbReference type="EMBL" id="PKU92255.1"/>
    </source>
</evidence>
<protein>
    <submittedName>
        <fullName evidence="1">Uncharacterized protein</fullName>
    </submittedName>
</protein>
<dbReference type="EMBL" id="PCGY01000012">
    <property type="protein sequence ID" value="PKU92255.1"/>
    <property type="molecule type" value="Genomic_DNA"/>
</dbReference>
<dbReference type="AlphaFoldDB" id="A0A2N3QKP0"/>
<proteinExistence type="predicted"/>
<dbReference type="RefSeq" id="WP_101455078.1">
    <property type="nucleotide sequence ID" value="NZ_PCGY01000012.1"/>
</dbReference>
<comment type="caution">
    <text evidence="1">The sequence shown here is derived from an EMBL/GenBank/DDBJ whole genome shotgun (WGS) entry which is preliminary data.</text>
</comment>
<name>A0A2N3QKP0_9BIFI</name>
<sequence>MPTAFNEKRAVYFPAPDLAASHYFVRASEVLGKWTAQNIVTVNDAIEVHQCKMIAEAYGDYLKGADSATLIKSAKRLFGAACRAFSNILESKDISAVFDGVELQYTERFWEFLAAANLWGNVPDEDFEALLDAFPNQIPCLLGYQQVVNRYDASLSEALLIHARISAGAIISAFAVKGNEDRHLYLPKSLSNAGIDQIMLSYLGGTSPEVNLNHVRVLARWPSSANGKYNPSPKVRVTARRRAESLEKEMFPDPNAGVHFGSGVQFSPEQKACKKVTYEDGILNRTFGLEWLREYTDNATVLNNFLYVFDLVGRDGILNCSSHGRTASTLLKVMGLHPHDEYQMTLEARVENMTVPGEIFLYEKLLLENGTRLEEAIEWFFNDYINSEFAVEGFSISLPTEETSWLDKCKAIGPEIERVLKAFKLYAENRFVDADYFPYVAIKDFREVTSLLDRKYLVEGEEFERPASLLLSDQSPLAYSPTHPKDGGEFYELVTRLNLTGDDFYEIYRPQLKYLIDSGFLETAEDGVLCPTLQAQLVALVWKRGAARRSDFASFSEQVEKMVSEKVMTYSNTLFSPDEADYLSFLLNNAKFSNALALRNKYNHGSGSVSDFTDDEMVSDYCLMLAVLLGIVLKINEELSCATGRGSLDSCDLVDWPLMEE</sequence>
<dbReference type="Proteomes" id="UP000233727">
    <property type="component" value="Unassembled WGS sequence"/>
</dbReference>
<accession>A0A2N3QKP0</accession>